<feature type="compositionally biased region" description="Acidic residues" evidence="2">
    <location>
        <begin position="560"/>
        <end position="571"/>
    </location>
</feature>
<keyword evidence="4" id="KW-1185">Reference proteome</keyword>
<dbReference type="EMBL" id="ML170250">
    <property type="protein sequence ID" value="TDL16138.1"/>
    <property type="molecule type" value="Genomic_DNA"/>
</dbReference>
<evidence type="ECO:0000256" key="2">
    <source>
        <dbReference type="SAM" id="MobiDB-lite"/>
    </source>
</evidence>
<feature type="coiled-coil region" evidence="1">
    <location>
        <begin position="362"/>
        <end position="389"/>
    </location>
</feature>
<feature type="compositionally biased region" description="Polar residues" evidence="2">
    <location>
        <begin position="1"/>
        <end position="11"/>
    </location>
</feature>
<feature type="compositionally biased region" description="Polar residues" evidence="2">
    <location>
        <begin position="440"/>
        <end position="451"/>
    </location>
</feature>
<evidence type="ECO:0000256" key="1">
    <source>
        <dbReference type="SAM" id="Coils"/>
    </source>
</evidence>
<feature type="region of interest" description="Disordered" evidence="2">
    <location>
        <begin position="249"/>
        <end position="311"/>
    </location>
</feature>
<feature type="compositionally biased region" description="Pro residues" evidence="2">
    <location>
        <begin position="286"/>
        <end position="301"/>
    </location>
</feature>
<feature type="region of interest" description="Disordered" evidence="2">
    <location>
        <begin position="203"/>
        <end position="222"/>
    </location>
</feature>
<feature type="compositionally biased region" description="Basic and acidic residues" evidence="2">
    <location>
        <begin position="529"/>
        <end position="540"/>
    </location>
</feature>
<proteinExistence type="predicted"/>
<name>A0A4Y7PLY2_9AGAM</name>
<sequence>MPSRRTASVRLSPQEVVRRNAEASTSSNEAETDLRPSVLDDFWYRLEGNHGGVKVRRQHEGRKPVPSLLRNSIVEDDSVDFVQGTNSDENPSRSVSSTIRYLDKGTDATNTGSWSELPNAHPVQGRLDYFASYALSSIPTTAPAVDDVSHTQNFDHIEPPGIESSRFVEDFGDFSPTALAVAVDQKLMYLNVGGSLSTLDLTGTPEENPEPVAEVLSPKCPEDDGDDEFDSLHRTMKTVERGLCQDIEWSSLRPSTSGTNEVSDVPRDTPDEPDASARIPGITISPPSPPSPTIPPIPPRSPLRHRRTPSIESDNETNELDMMRHKVNVLERKFSEVKVALGVQQDITVAVEREAQTVAVIVADLRKVNEDKDREIASLKAELAKLRRINSDFIRAVKEAGMANCALQDENDSLRIQRESYASMHGRNFTERMTNTAISVSPASKISSRSSTPPPPLMPSWTNVYKTPPRTPSKKLIVHVPSDAERLADDTLQSESRAQVPSDRTDGYALLTPEATPIRIRRRSASLDLRADAQHAEPRVRFAAMRPDKNSPNNLNCSTNDDEEYDSDETTAYEHNGVGRNDKRP</sequence>
<accession>A0A4Y7PLY2</accession>
<dbReference type="Proteomes" id="UP000294933">
    <property type="component" value="Unassembled WGS sequence"/>
</dbReference>
<reference evidence="3 4" key="1">
    <citation type="submission" date="2018-06" db="EMBL/GenBank/DDBJ databases">
        <title>A transcriptomic atlas of mushroom development highlights an independent origin of complex multicellularity.</title>
        <authorList>
            <consortium name="DOE Joint Genome Institute"/>
            <person name="Krizsan K."/>
            <person name="Almasi E."/>
            <person name="Merenyi Z."/>
            <person name="Sahu N."/>
            <person name="Viragh M."/>
            <person name="Koszo T."/>
            <person name="Mondo S."/>
            <person name="Kiss B."/>
            <person name="Balint B."/>
            <person name="Kues U."/>
            <person name="Barry K."/>
            <person name="Hegedus J.C."/>
            <person name="Henrissat B."/>
            <person name="Johnson J."/>
            <person name="Lipzen A."/>
            <person name="Ohm R."/>
            <person name="Nagy I."/>
            <person name="Pangilinan J."/>
            <person name="Yan J."/>
            <person name="Xiong Y."/>
            <person name="Grigoriev I.V."/>
            <person name="Hibbett D.S."/>
            <person name="Nagy L.G."/>
        </authorList>
    </citation>
    <scope>NUCLEOTIDE SEQUENCE [LARGE SCALE GENOMIC DNA]</scope>
    <source>
        <strain evidence="3 4">SZMC22713</strain>
    </source>
</reference>
<evidence type="ECO:0000313" key="4">
    <source>
        <dbReference type="Proteomes" id="UP000294933"/>
    </source>
</evidence>
<feature type="region of interest" description="Disordered" evidence="2">
    <location>
        <begin position="440"/>
        <end position="472"/>
    </location>
</feature>
<feature type="compositionally biased region" description="Polar residues" evidence="2">
    <location>
        <begin position="550"/>
        <end position="559"/>
    </location>
</feature>
<feature type="region of interest" description="Disordered" evidence="2">
    <location>
        <begin position="529"/>
        <end position="585"/>
    </location>
</feature>
<keyword evidence="1" id="KW-0175">Coiled coil</keyword>
<dbReference type="AlphaFoldDB" id="A0A4Y7PLY2"/>
<protein>
    <submittedName>
        <fullName evidence="3">Uncharacterized protein</fullName>
    </submittedName>
</protein>
<feature type="region of interest" description="Disordered" evidence="2">
    <location>
        <begin position="1"/>
        <end position="33"/>
    </location>
</feature>
<feature type="compositionally biased region" description="Polar residues" evidence="2">
    <location>
        <begin position="252"/>
        <end position="262"/>
    </location>
</feature>
<dbReference type="VEuPathDB" id="FungiDB:BD410DRAFT_902183"/>
<evidence type="ECO:0000313" key="3">
    <source>
        <dbReference type="EMBL" id="TDL16138.1"/>
    </source>
</evidence>
<feature type="region of interest" description="Disordered" evidence="2">
    <location>
        <begin position="486"/>
        <end position="508"/>
    </location>
</feature>
<organism evidence="3 4">
    <name type="scientific">Rickenella mellea</name>
    <dbReference type="NCBI Taxonomy" id="50990"/>
    <lineage>
        <taxon>Eukaryota</taxon>
        <taxon>Fungi</taxon>
        <taxon>Dikarya</taxon>
        <taxon>Basidiomycota</taxon>
        <taxon>Agaricomycotina</taxon>
        <taxon>Agaricomycetes</taxon>
        <taxon>Hymenochaetales</taxon>
        <taxon>Rickenellaceae</taxon>
        <taxon>Rickenella</taxon>
    </lineage>
</organism>
<gene>
    <name evidence="3" type="ORF">BD410DRAFT_902183</name>
</gene>